<dbReference type="PANTHER" id="PTHR11017">
    <property type="entry name" value="LEUCINE-RICH REPEAT-CONTAINING PROTEIN"/>
    <property type="match status" value="1"/>
</dbReference>
<dbReference type="InterPro" id="IPR035897">
    <property type="entry name" value="Toll_tir_struct_dom_sf"/>
</dbReference>
<dbReference type="SUPFAM" id="SSF52058">
    <property type="entry name" value="L domain-like"/>
    <property type="match status" value="1"/>
</dbReference>
<dbReference type="GO" id="GO:0043531">
    <property type="term" value="F:ADP binding"/>
    <property type="evidence" value="ECO:0007669"/>
    <property type="project" value="InterPro"/>
</dbReference>
<dbReference type="Pfam" id="PF01582">
    <property type="entry name" value="TIR"/>
    <property type="match status" value="1"/>
</dbReference>
<dbReference type="InterPro" id="IPR000157">
    <property type="entry name" value="TIR_dom"/>
</dbReference>
<dbReference type="InterPro" id="IPR002182">
    <property type="entry name" value="NB-ARC"/>
</dbReference>
<keyword evidence="4" id="KW-0520">NAD</keyword>
<evidence type="ECO:0000313" key="7">
    <source>
        <dbReference type="Proteomes" id="UP001293593"/>
    </source>
</evidence>
<dbReference type="Pfam" id="PF23282">
    <property type="entry name" value="WHD_ROQ1"/>
    <property type="match status" value="1"/>
</dbReference>
<comment type="caution">
    <text evidence="6">The sequence shown here is derived from an EMBL/GenBank/DDBJ whole genome shotgun (WGS) entry which is preliminary data.</text>
</comment>
<keyword evidence="2" id="KW-0677">Repeat</keyword>
<keyword evidence="3" id="KW-0611">Plant defense</keyword>
<name>A0AAE1MRE2_9FABA</name>
<dbReference type="InterPro" id="IPR036390">
    <property type="entry name" value="WH_DNA-bd_sf"/>
</dbReference>
<dbReference type="SUPFAM" id="SSF52540">
    <property type="entry name" value="P-loop containing nucleoside triphosphate hydrolases"/>
    <property type="match status" value="1"/>
</dbReference>
<evidence type="ECO:0000256" key="1">
    <source>
        <dbReference type="ARBA" id="ARBA00022614"/>
    </source>
</evidence>
<dbReference type="SUPFAM" id="SSF46785">
    <property type="entry name" value="Winged helix' DNA-binding domain"/>
    <property type="match status" value="1"/>
</dbReference>
<dbReference type="PROSITE" id="PS50104">
    <property type="entry name" value="TIR"/>
    <property type="match status" value="1"/>
</dbReference>
<dbReference type="InterPro" id="IPR058192">
    <property type="entry name" value="WHD_ROQ1-like"/>
</dbReference>
<organism evidence="6 7">
    <name type="scientific">Acacia crassicarpa</name>
    <name type="common">northern wattle</name>
    <dbReference type="NCBI Taxonomy" id="499986"/>
    <lineage>
        <taxon>Eukaryota</taxon>
        <taxon>Viridiplantae</taxon>
        <taxon>Streptophyta</taxon>
        <taxon>Embryophyta</taxon>
        <taxon>Tracheophyta</taxon>
        <taxon>Spermatophyta</taxon>
        <taxon>Magnoliopsida</taxon>
        <taxon>eudicotyledons</taxon>
        <taxon>Gunneridae</taxon>
        <taxon>Pentapetalae</taxon>
        <taxon>rosids</taxon>
        <taxon>fabids</taxon>
        <taxon>Fabales</taxon>
        <taxon>Fabaceae</taxon>
        <taxon>Caesalpinioideae</taxon>
        <taxon>mimosoid clade</taxon>
        <taxon>Acacieae</taxon>
        <taxon>Acacia</taxon>
    </lineage>
</organism>
<keyword evidence="1" id="KW-0433">Leucine-rich repeat</keyword>
<dbReference type="Gene3D" id="3.40.50.300">
    <property type="entry name" value="P-loop containing nucleotide triphosphate hydrolases"/>
    <property type="match status" value="1"/>
</dbReference>
<dbReference type="GO" id="GO:0007165">
    <property type="term" value="P:signal transduction"/>
    <property type="evidence" value="ECO:0007669"/>
    <property type="project" value="InterPro"/>
</dbReference>
<dbReference type="PRINTS" id="PR00364">
    <property type="entry name" value="DISEASERSIST"/>
</dbReference>
<dbReference type="FunFam" id="3.40.50.10140:FF:000007">
    <property type="entry name" value="Disease resistance protein (TIR-NBS-LRR class)"/>
    <property type="match status" value="1"/>
</dbReference>
<dbReference type="PANTHER" id="PTHR11017:SF560">
    <property type="entry name" value="RESISTANCE PROTEIN (TIR-NBS-LRR CLASS), PUTATIVE-RELATED"/>
    <property type="match status" value="1"/>
</dbReference>
<dbReference type="Gene3D" id="3.40.50.10140">
    <property type="entry name" value="Toll/interleukin-1 receptor homology (TIR) domain"/>
    <property type="match status" value="1"/>
</dbReference>
<dbReference type="SUPFAM" id="SSF52200">
    <property type="entry name" value="Toll/Interleukin receptor TIR domain"/>
    <property type="match status" value="1"/>
</dbReference>
<evidence type="ECO:0000256" key="3">
    <source>
        <dbReference type="ARBA" id="ARBA00022821"/>
    </source>
</evidence>
<accession>A0AAE1MRE2</accession>
<evidence type="ECO:0000259" key="5">
    <source>
        <dbReference type="PROSITE" id="PS50104"/>
    </source>
</evidence>
<dbReference type="Pfam" id="PF00931">
    <property type="entry name" value="NB-ARC"/>
    <property type="match status" value="1"/>
</dbReference>
<evidence type="ECO:0000256" key="4">
    <source>
        <dbReference type="ARBA" id="ARBA00023027"/>
    </source>
</evidence>
<sequence>MAAASSSAWTYDVFLSFRGEDTRYGFTSYLYNALKQSGIHTYRDNSELERGEGMKVSLLQAIERSRMALVILSQNYASSSWCLDELVKIMECQVTLGLVVIPIFYNVDPSHVRRQSGPFGEAMQRHKIRWEREEKSDRVLRWRQALTKVAYLSGFDSKQSRYESEMIEQIVNDVLQKLDIGQLFVADHPVGIETRVHELTFEWSKRRSQKSLIIGIKGTGGSGKTTVAKAIYNKIGHQFRARSFLANIREISKHANDQVNLQRQLIYDITKTQVFEIPDIDRGKKIIQERFPNIQSFVVLDDVDSVNQLNALCGSLQWFCPGSVIVITTRDMHLLNVLKADHKYNMREMNKIESLELLSWYAFKQAVPLNEDFRELSENVVAYCGGLPLALEILGSCLHERTIQEWSAALSKLKSIPNKDIHAKLKISYDGLNDHMEKDIFLDICCFFINKDRSYVTQILDGCGLHAKNGLQVLIERGLLKVSRNSKLEMHDLLQEMGKEIIRESPPKDPEEHSRLWFHEEVLDVLREHTGTKAIEGLSLKEPGTHREHLIDSKAFKEMRKLRLLQLDYVNLKGDYALLSKRLRWICWHGFPLEFTPNTFYQEKLVAIDFKYSNLKVVWKEPQLMEMLKTLNLSHSSKLKETPDFTKLPNLERLVMKDCQSLILIDESIGDLKNLLHVNLKDCKSLRELPRSIYKLKSLKTLILSGCLLIDHLEEDFEQMEGLTSLMADNTAITQVPFTLARLRGFVQHGYVSLCGYEGRAQDIFPSLVSSWMSRSNIPQSPIEEFVQSISSLVFSVGQNSGFHGISTSQFARPAGSFISLLLQLGWCDKADFLKDKISQVCNYGGWDDSHLPGDHYPDWFIYKGEGYSVKFKVPQVIGCQLKAMLLNVVYFSCMDNTTTPQFLINVVIINYTKATIMQHVGDWVTFHKDAKWQSIIPSVQPGDLMELVLSIGPQFPVKKIAAYLIYDSSKRRKLLK</sequence>
<reference evidence="6" key="1">
    <citation type="submission" date="2023-10" db="EMBL/GenBank/DDBJ databases">
        <title>Chromosome-level genome of the transformable northern wattle, Acacia crassicarpa.</title>
        <authorList>
            <person name="Massaro I."/>
            <person name="Sinha N.R."/>
            <person name="Poethig S."/>
            <person name="Leichty A.R."/>
        </authorList>
    </citation>
    <scope>NUCLEOTIDE SEQUENCE</scope>
    <source>
        <strain evidence="6">Acra3RX</strain>
        <tissue evidence="6">Leaf</tissue>
    </source>
</reference>
<protein>
    <recommendedName>
        <fullName evidence="5">TIR domain-containing protein</fullName>
    </recommendedName>
</protein>
<keyword evidence="7" id="KW-1185">Reference proteome</keyword>
<dbReference type="InterPro" id="IPR044974">
    <property type="entry name" value="Disease_R_plants"/>
</dbReference>
<dbReference type="EMBL" id="JAWXYG010000006">
    <property type="protein sequence ID" value="KAK4270101.1"/>
    <property type="molecule type" value="Genomic_DNA"/>
</dbReference>
<proteinExistence type="predicted"/>
<dbReference type="GO" id="GO:0006952">
    <property type="term" value="P:defense response"/>
    <property type="evidence" value="ECO:0007669"/>
    <property type="project" value="UniProtKB-KW"/>
</dbReference>
<evidence type="ECO:0000256" key="2">
    <source>
        <dbReference type="ARBA" id="ARBA00022737"/>
    </source>
</evidence>
<dbReference type="SMART" id="SM00255">
    <property type="entry name" value="TIR"/>
    <property type="match status" value="1"/>
</dbReference>
<dbReference type="Gene3D" id="3.80.10.10">
    <property type="entry name" value="Ribonuclease Inhibitor"/>
    <property type="match status" value="1"/>
</dbReference>
<dbReference type="InterPro" id="IPR042197">
    <property type="entry name" value="Apaf_helical"/>
</dbReference>
<dbReference type="Gene3D" id="1.10.8.430">
    <property type="entry name" value="Helical domain of apoptotic protease-activating factors"/>
    <property type="match status" value="1"/>
</dbReference>
<dbReference type="AlphaFoldDB" id="A0AAE1MRE2"/>
<dbReference type="InterPro" id="IPR027417">
    <property type="entry name" value="P-loop_NTPase"/>
</dbReference>
<feature type="domain" description="TIR" evidence="5">
    <location>
        <begin position="9"/>
        <end position="178"/>
    </location>
</feature>
<evidence type="ECO:0000313" key="6">
    <source>
        <dbReference type="EMBL" id="KAK4270101.1"/>
    </source>
</evidence>
<dbReference type="Proteomes" id="UP001293593">
    <property type="component" value="Unassembled WGS sequence"/>
</dbReference>
<gene>
    <name evidence="6" type="ORF">QN277_023181</name>
</gene>
<dbReference type="InterPro" id="IPR032675">
    <property type="entry name" value="LRR_dom_sf"/>
</dbReference>